<evidence type="ECO:0000256" key="5">
    <source>
        <dbReference type="ARBA" id="ARBA00023163"/>
    </source>
</evidence>
<gene>
    <name evidence="8" type="ORF">TCK1_3386</name>
</gene>
<dbReference type="Gene3D" id="1.10.10.60">
    <property type="entry name" value="Homeodomain-like"/>
    <property type="match status" value="1"/>
</dbReference>
<dbReference type="SMART" id="SM00342">
    <property type="entry name" value="HTH_ARAC"/>
    <property type="match status" value="1"/>
</dbReference>
<dbReference type="InterPro" id="IPR018062">
    <property type="entry name" value="HTH_AraC-typ_CS"/>
</dbReference>
<evidence type="ECO:0000256" key="2">
    <source>
        <dbReference type="ARBA" id="ARBA00023015"/>
    </source>
</evidence>
<comment type="function">
    <text evidence="6">Regulatory protein of the TOL plasmid xyl operons. XylS activates the xylXYZLTEGFJQKIH operon required for the degradation of toluene, m-xylene and p-xylene.</text>
</comment>
<keyword evidence="4" id="KW-0010">Activator</keyword>
<dbReference type="GO" id="GO:0003700">
    <property type="term" value="F:DNA-binding transcription factor activity"/>
    <property type="evidence" value="ECO:0007669"/>
    <property type="project" value="InterPro"/>
</dbReference>
<evidence type="ECO:0000256" key="3">
    <source>
        <dbReference type="ARBA" id="ARBA00023125"/>
    </source>
</evidence>
<keyword evidence="2" id="KW-0805">Transcription regulation</keyword>
<dbReference type="SUPFAM" id="SSF46689">
    <property type="entry name" value="Homeodomain-like"/>
    <property type="match status" value="2"/>
</dbReference>
<dbReference type="PROSITE" id="PS01124">
    <property type="entry name" value="HTH_ARAC_FAMILY_2"/>
    <property type="match status" value="1"/>
</dbReference>
<protein>
    <submittedName>
        <fullName evidence="8">Transcriptional regulator</fullName>
    </submittedName>
</protein>
<dbReference type="Proteomes" id="UP000464593">
    <property type="component" value="Chromosome"/>
</dbReference>
<dbReference type="InterPro" id="IPR009057">
    <property type="entry name" value="Homeodomain-like_sf"/>
</dbReference>
<dbReference type="GO" id="GO:0043565">
    <property type="term" value="F:sequence-specific DNA binding"/>
    <property type="evidence" value="ECO:0007669"/>
    <property type="project" value="InterPro"/>
</dbReference>
<comment type="subcellular location">
    <subcellularLocation>
        <location evidence="1">Cytoplasm</location>
    </subcellularLocation>
</comment>
<dbReference type="EMBL" id="CP040324">
    <property type="protein sequence ID" value="QHB28732.1"/>
    <property type="molecule type" value="Genomic_DNA"/>
</dbReference>
<evidence type="ECO:0000313" key="9">
    <source>
        <dbReference type="Proteomes" id="UP000464593"/>
    </source>
</evidence>
<evidence type="ECO:0000256" key="4">
    <source>
        <dbReference type="ARBA" id="ARBA00023159"/>
    </source>
</evidence>
<dbReference type="PROSITE" id="PS00041">
    <property type="entry name" value="HTH_ARAC_FAMILY_1"/>
    <property type="match status" value="1"/>
</dbReference>
<feature type="domain" description="HTH araC/xylS-type" evidence="7">
    <location>
        <begin position="202"/>
        <end position="300"/>
    </location>
</feature>
<dbReference type="PANTHER" id="PTHR46796:SF6">
    <property type="entry name" value="ARAC SUBFAMILY"/>
    <property type="match status" value="1"/>
</dbReference>
<dbReference type="PRINTS" id="PR00032">
    <property type="entry name" value="HTHARAC"/>
</dbReference>
<keyword evidence="5" id="KW-0804">Transcription</keyword>
<dbReference type="GO" id="GO:0005737">
    <property type="term" value="C:cytoplasm"/>
    <property type="evidence" value="ECO:0007669"/>
    <property type="project" value="UniProtKB-SubCell"/>
</dbReference>
<keyword evidence="3" id="KW-0238">DNA-binding</keyword>
<dbReference type="InterPro" id="IPR020449">
    <property type="entry name" value="Tscrpt_reg_AraC-type_HTH"/>
</dbReference>
<name>A0AAE6V3U2_9PSED</name>
<accession>A0AAE6V3U2</accession>
<dbReference type="Pfam" id="PF12833">
    <property type="entry name" value="HTH_18"/>
    <property type="match status" value="1"/>
</dbReference>
<organism evidence="8 9">
    <name type="scientific">Pseudomonas monteilii</name>
    <dbReference type="NCBI Taxonomy" id="76759"/>
    <lineage>
        <taxon>Bacteria</taxon>
        <taxon>Pseudomonadati</taxon>
        <taxon>Pseudomonadota</taxon>
        <taxon>Gammaproteobacteria</taxon>
        <taxon>Pseudomonadales</taxon>
        <taxon>Pseudomonadaceae</taxon>
        <taxon>Pseudomonas</taxon>
    </lineage>
</organism>
<dbReference type="InterPro" id="IPR050204">
    <property type="entry name" value="AraC_XylS_family_regulators"/>
</dbReference>
<dbReference type="AlphaFoldDB" id="A0AAE6V3U2"/>
<dbReference type="GO" id="GO:0009893">
    <property type="term" value="P:positive regulation of metabolic process"/>
    <property type="evidence" value="ECO:0007669"/>
    <property type="project" value="UniProtKB-ARBA"/>
</dbReference>
<sequence>MPGVLERSEGASAFEALRSNPNAELKWRLDDAQGRPAAAMWHANDLELSEGALEEVRLTYHIAGSTRVDSIHQGRRACAGVKARSLAITGPGSYEWRLHGTLDFAQLYLWPDSSGEDESTLAIKPMPAYFRNALGAKDPWIEGLFLMLLSYPLEEGHRRAELLRGMHEKIVEHLHLRYSTLDRPSGVSRLTVQGGLSSEVLRRVQQEMAEHLSDPLRVSDLARLCGCSESHFYRAFKESAGRSPYQYLLDLRVQVARDQLAKSDVPISEIGRNVGFPNAAKFSAAFADRQGVTPSAYRRLNSISS</sequence>
<reference evidence="8 9" key="1">
    <citation type="submission" date="2019-05" db="EMBL/GenBank/DDBJ databases">
        <title>Complete genome sequence of Pseudomonas Pseudomonas resinovorans.</title>
        <authorList>
            <person name="Chen H.-P."/>
        </authorList>
    </citation>
    <scope>NUCLEOTIDE SEQUENCE [LARGE SCALE GENOMIC DNA]</scope>
    <source>
        <strain evidence="8 9">TCU-CK1</strain>
    </source>
</reference>
<dbReference type="InterPro" id="IPR018060">
    <property type="entry name" value="HTH_AraC"/>
</dbReference>
<dbReference type="PANTHER" id="PTHR46796">
    <property type="entry name" value="HTH-TYPE TRANSCRIPTIONAL ACTIVATOR RHAS-RELATED"/>
    <property type="match status" value="1"/>
</dbReference>
<evidence type="ECO:0000256" key="1">
    <source>
        <dbReference type="ARBA" id="ARBA00004496"/>
    </source>
</evidence>
<evidence type="ECO:0000259" key="7">
    <source>
        <dbReference type="PROSITE" id="PS01124"/>
    </source>
</evidence>
<evidence type="ECO:0000256" key="6">
    <source>
        <dbReference type="ARBA" id="ARBA00037345"/>
    </source>
</evidence>
<evidence type="ECO:0000313" key="8">
    <source>
        <dbReference type="EMBL" id="QHB28732.1"/>
    </source>
</evidence>
<proteinExistence type="predicted"/>